<dbReference type="EMBL" id="UOFS01000009">
    <property type="protein sequence ID" value="VAW92009.1"/>
    <property type="molecule type" value="Genomic_DNA"/>
</dbReference>
<accession>A0A3B1A1I0</accession>
<feature type="transmembrane region" description="Helical" evidence="5">
    <location>
        <begin position="28"/>
        <end position="53"/>
    </location>
</feature>
<evidence type="ECO:0000313" key="7">
    <source>
        <dbReference type="EMBL" id="VAW92009.1"/>
    </source>
</evidence>
<dbReference type="PANTHER" id="PTHR37422">
    <property type="entry name" value="TEICHURONIC ACID BIOSYNTHESIS PROTEIN TUAE"/>
    <property type="match status" value="1"/>
</dbReference>
<protein>
    <recommendedName>
        <fullName evidence="6">O-antigen ligase-related domain-containing protein</fullName>
    </recommendedName>
</protein>
<feature type="transmembrane region" description="Helical" evidence="5">
    <location>
        <begin position="190"/>
        <end position="207"/>
    </location>
</feature>
<feature type="transmembrane region" description="Helical" evidence="5">
    <location>
        <begin position="160"/>
        <end position="178"/>
    </location>
</feature>
<evidence type="ECO:0000256" key="5">
    <source>
        <dbReference type="SAM" id="Phobius"/>
    </source>
</evidence>
<evidence type="ECO:0000256" key="2">
    <source>
        <dbReference type="ARBA" id="ARBA00022692"/>
    </source>
</evidence>
<dbReference type="Pfam" id="PF04932">
    <property type="entry name" value="Wzy_C"/>
    <property type="match status" value="1"/>
</dbReference>
<dbReference type="AlphaFoldDB" id="A0A3B1A1I0"/>
<evidence type="ECO:0000259" key="6">
    <source>
        <dbReference type="Pfam" id="PF04932"/>
    </source>
</evidence>
<feature type="transmembrane region" description="Helical" evidence="5">
    <location>
        <begin position="100"/>
        <end position="119"/>
    </location>
</feature>
<dbReference type="GO" id="GO:0016020">
    <property type="term" value="C:membrane"/>
    <property type="evidence" value="ECO:0007669"/>
    <property type="project" value="UniProtKB-SubCell"/>
</dbReference>
<keyword evidence="2 5" id="KW-0812">Transmembrane</keyword>
<feature type="transmembrane region" description="Helical" evidence="5">
    <location>
        <begin position="390"/>
        <end position="410"/>
    </location>
</feature>
<evidence type="ECO:0000256" key="4">
    <source>
        <dbReference type="ARBA" id="ARBA00023136"/>
    </source>
</evidence>
<feature type="transmembrane region" description="Helical" evidence="5">
    <location>
        <begin position="298"/>
        <end position="317"/>
    </location>
</feature>
<feature type="transmembrane region" description="Helical" evidence="5">
    <location>
        <begin position="264"/>
        <end position="292"/>
    </location>
</feature>
<reference evidence="7" key="1">
    <citation type="submission" date="2018-06" db="EMBL/GenBank/DDBJ databases">
        <authorList>
            <person name="Zhirakovskaya E."/>
        </authorList>
    </citation>
    <scope>NUCLEOTIDE SEQUENCE</scope>
</reference>
<evidence type="ECO:0000256" key="3">
    <source>
        <dbReference type="ARBA" id="ARBA00022989"/>
    </source>
</evidence>
<keyword evidence="3 5" id="KW-1133">Transmembrane helix</keyword>
<keyword evidence="4 5" id="KW-0472">Membrane</keyword>
<feature type="transmembrane region" description="Helical" evidence="5">
    <location>
        <begin position="131"/>
        <end position="148"/>
    </location>
</feature>
<gene>
    <name evidence="7" type="ORF">MNBD_GAMMA22-2532</name>
</gene>
<dbReference type="InterPro" id="IPR007016">
    <property type="entry name" value="O-antigen_ligase-rel_domated"/>
</dbReference>
<comment type="subcellular location">
    <subcellularLocation>
        <location evidence="1">Membrane</location>
        <topology evidence="1">Multi-pass membrane protein</topology>
    </subcellularLocation>
</comment>
<proteinExistence type="predicted"/>
<dbReference type="InterPro" id="IPR051533">
    <property type="entry name" value="WaaL-like"/>
</dbReference>
<feature type="transmembrane region" description="Helical" evidence="5">
    <location>
        <begin position="233"/>
        <end position="252"/>
    </location>
</feature>
<organism evidence="7">
    <name type="scientific">hydrothermal vent metagenome</name>
    <dbReference type="NCBI Taxonomy" id="652676"/>
    <lineage>
        <taxon>unclassified sequences</taxon>
        <taxon>metagenomes</taxon>
        <taxon>ecological metagenomes</taxon>
    </lineage>
</organism>
<feature type="transmembrane region" description="Helical" evidence="5">
    <location>
        <begin position="430"/>
        <end position="448"/>
    </location>
</feature>
<name>A0A3B1A1I0_9ZZZZ</name>
<feature type="domain" description="O-antigen ligase-related" evidence="6">
    <location>
        <begin position="264"/>
        <end position="406"/>
    </location>
</feature>
<feature type="transmembrane region" description="Helical" evidence="5">
    <location>
        <begin position="74"/>
        <end position="94"/>
    </location>
</feature>
<evidence type="ECO:0000256" key="1">
    <source>
        <dbReference type="ARBA" id="ARBA00004141"/>
    </source>
</evidence>
<sequence>MNHIDTHPDIEAAPESFWSEGGQLKSTLIFIFVPAVILGAVIGLGIPLPKWALYGIAGFFGLRMFLRSFTNPEFLMIAFIVYIPFSKQIVIPLAPGLNGTNMLLMMLIISLVSISAKNGKPIFTQYPNTKLVKYFAIVSCISIITLMFSDGGVSYLREDILPQVKGWIEQFLIFFLFINLIQSNGMARRLVIYLMVGTSIALLYGVQETLDKMGLASIEKSRVLGPQLQPNDYGAFLVYNSAPFLAMLLVFFKDWKAWLMTPYFLITLKVLLSTFSRGALLALGASVFVGSFVKGKKFIISGGIIGIIAIILLPELIPTSLKDRFGLSDTTEIKEEKLDSSSETRLVLWKAAVAMTLESPVLGKGFKNFNRMKGDYTEVYVREGDTHNMYLWISSQMGLPALFLFLFILYRFYKTGTDIFLKHPDKFTKAVGLGGASMVAGIMVVNMFGSRMIGIDVCGYIWIYFAIVSRLVSEVINDEQTA</sequence>
<dbReference type="PANTHER" id="PTHR37422:SF13">
    <property type="entry name" value="LIPOPOLYSACCHARIDE BIOSYNTHESIS PROTEIN PA4999-RELATED"/>
    <property type="match status" value="1"/>
</dbReference>